<comment type="catalytic activity">
    <reaction evidence="9 10">
        <text>L-threonyl-[protein] + FAD = FMN-L-threonyl-[protein] + AMP + H(+)</text>
        <dbReference type="Rhea" id="RHEA:36847"/>
        <dbReference type="Rhea" id="RHEA-COMP:11060"/>
        <dbReference type="Rhea" id="RHEA-COMP:11061"/>
        <dbReference type="ChEBI" id="CHEBI:15378"/>
        <dbReference type="ChEBI" id="CHEBI:30013"/>
        <dbReference type="ChEBI" id="CHEBI:57692"/>
        <dbReference type="ChEBI" id="CHEBI:74257"/>
        <dbReference type="ChEBI" id="CHEBI:456215"/>
        <dbReference type="EC" id="2.7.1.180"/>
    </reaction>
</comment>
<feature type="binding site" evidence="11">
    <location>
        <position position="184"/>
    </location>
    <ligand>
        <name>Mg(2+)</name>
        <dbReference type="ChEBI" id="CHEBI:18420"/>
    </ligand>
</feature>
<evidence type="ECO:0000256" key="8">
    <source>
        <dbReference type="ARBA" id="ARBA00031306"/>
    </source>
</evidence>
<dbReference type="Pfam" id="PF02424">
    <property type="entry name" value="ApbE"/>
    <property type="match status" value="1"/>
</dbReference>
<keyword evidence="12" id="KW-0472">Membrane</keyword>
<keyword evidence="6 10" id="KW-0274">FAD</keyword>
<name>C9LHW4_9BACT</name>
<dbReference type="GeneID" id="84576633"/>
<dbReference type="HOGENOM" id="CLU_044403_0_0_10"/>
<comment type="cofactor">
    <cofactor evidence="11">
        <name>Mg(2+)</name>
        <dbReference type="ChEBI" id="CHEBI:18420"/>
    </cofactor>
    <cofactor evidence="11">
        <name>Mn(2+)</name>
        <dbReference type="ChEBI" id="CHEBI:29035"/>
    </cofactor>
    <text evidence="11">Magnesium. Can also use manganese.</text>
</comment>
<keyword evidence="14" id="KW-1185">Reference proteome</keyword>
<dbReference type="InterPro" id="IPR003374">
    <property type="entry name" value="ApbE-like_sf"/>
</dbReference>
<organism evidence="13 14">
    <name type="scientific">Alloprevotella tannerae ATCC 51259</name>
    <dbReference type="NCBI Taxonomy" id="626522"/>
    <lineage>
        <taxon>Bacteria</taxon>
        <taxon>Pseudomonadati</taxon>
        <taxon>Bacteroidota</taxon>
        <taxon>Bacteroidia</taxon>
        <taxon>Bacteroidales</taxon>
        <taxon>Prevotellaceae</taxon>
        <taxon>Alloprevotella</taxon>
    </lineage>
</organism>
<dbReference type="Gene3D" id="3.10.520.10">
    <property type="entry name" value="ApbE-like domains"/>
    <property type="match status" value="1"/>
</dbReference>
<keyword evidence="12" id="KW-1133">Transmembrane helix</keyword>
<evidence type="ECO:0000256" key="11">
    <source>
        <dbReference type="PIRSR" id="PIRSR006268-2"/>
    </source>
</evidence>
<feature type="transmembrane region" description="Helical" evidence="12">
    <location>
        <begin position="21"/>
        <end position="39"/>
    </location>
</feature>
<evidence type="ECO:0000256" key="2">
    <source>
        <dbReference type="ARBA" id="ARBA00016337"/>
    </source>
</evidence>
<evidence type="ECO:0000256" key="6">
    <source>
        <dbReference type="ARBA" id="ARBA00022827"/>
    </source>
</evidence>
<dbReference type="PANTHER" id="PTHR30040">
    <property type="entry name" value="THIAMINE BIOSYNTHESIS LIPOPROTEIN APBE"/>
    <property type="match status" value="1"/>
</dbReference>
<keyword evidence="5 10" id="KW-0479">Metal-binding</keyword>
<evidence type="ECO:0000256" key="5">
    <source>
        <dbReference type="ARBA" id="ARBA00022723"/>
    </source>
</evidence>
<evidence type="ECO:0000256" key="7">
    <source>
        <dbReference type="ARBA" id="ARBA00022842"/>
    </source>
</evidence>
<dbReference type="SUPFAM" id="SSF143631">
    <property type="entry name" value="ApbE-like"/>
    <property type="match status" value="1"/>
</dbReference>
<proteinExistence type="inferred from homology"/>
<evidence type="ECO:0000256" key="9">
    <source>
        <dbReference type="ARBA" id="ARBA00048540"/>
    </source>
</evidence>
<keyword evidence="7 10" id="KW-0460">Magnesium</keyword>
<dbReference type="eggNOG" id="COG1477">
    <property type="taxonomic scope" value="Bacteria"/>
</dbReference>
<dbReference type="EC" id="2.7.1.180" evidence="1 10"/>
<dbReference type="InterPro" id="IPR024932">
    <property type="entry name" value="ApbE"/>
</dbReference>
<evidence type="ECO:0000256" key="3">
    <source>
        <dbReference type="ARBA" id="ARBA00022630"/>
    </source>
</evidence>
<keyword evidence="12" id="KW-0812">Transmembrane</keyword>
<dbReference type="GO" id="GO:0016740">
    <property type="term" value="F:transferase activity"/>
    <property type="evidence" value="ECO:0007669"/>
    <property type="project" value="UniProtKB-UniRule"/>
</dbReference>
<comment type="similarity">
    <text evidence="10">Belongs to the ApbE family.</text>
</comment>
<dbReference type="PIRSF" id="PIRSF006268">
    <property type="entry name" value="ApbE"/>
    <property type="match status" value="1"/>
</dbReference>
<evidence type="ECO:0000256" key="4">
    <source>
        <dbReference type="ARBA" id="ARBA00022679"/>
    </source>
</evidence>
<dbReference type="STRING" id="626522.GCWU000325_01818"/>
<reference evidence="13" key="1">
    <citation type="submission" date="2009-09" db="EMBL/GenBank/DDBJ databases">
        <authorList>
            <person name="Weinstock G."/>
            <person name="Sodergren E."/>
            <person name="Clifton S."/>
            <person name="Fulton L."/>
            <person name="Fulton B."/>
            <person name="Courtney L."/>
            <person name="Fronick C."/>
            <person name="Harrison M."/>
            <person name="Strong C."/>
            <person name="Farmer C."/>
            <person name="Delahaunty K."/>
            <person name="Markovic C."/>
            <person name="Hall O."/>
            <person name="Minx P."/>
            <person name="Tomlinson C."/>
            <person name="Mitreva M."/>
            <person name="Nelson J."/>
            <person name="Hou S."/>
            <person name="Wollam A."/>
            <person name="Pepin K.H."/>
            <person name="Johnson M."/>
            <person name="Bhonagiri V."/>
            <person name="Nash W.E."/>
            <person name="Warren W."/>
            <person name="Chinwalla A."/>
            <person name="Mardis E.R."/>
            <person name="Wilson R.K."/>
        </authorList>
    </citation>
    <scope>NUCLEOTIDE SEQUENCE [LARGE SCALE GENOMIC DNA]</scope>
    <source>
        <strain evidence="13">ATCC 51259</strain>
    </source>
</reference>
<accession>C9LHW4</accession>
<dbReference type="PANTHER" id="PTHR30040:SF2">
    <property type="entry name" value="FAD:PROTEIN FMN TRANSFERASE"/>
    <property type="match status" value="1"/>
</dbReference>
<keyword evidence="3 10" id="KW-0285">Flavoprotein</keyword>
<feature type="binding site" evidence="11">
    <location>
        <position position="306"/>
    </location>
    <ligand>
        <name>Mg(2+)</name>
        <dbReference type="ChEBI" id="CHEBI:18420"/>
    </ligand>
</feature>
<evidence type="ECO:0000256" key="1">
    <source>
        <dbReference type="ARBA" id="ARBA00011955"/>
    </source>
</evidence>
<evidence type="ECO:0000256" key="12">
    <source>
        <dbReference type="SAM" id="Phobius"/>
    </source>
</evidence>
<evidence type="ECO:0000256" key="10">
    <source>
        <dbReference type="PIRNR" id="PIRNR006268"/>
    </source>
</evidence>
<dbReference type="Proteomes" id="UP000003460">
    <property type="component" value="Unassembled WGS sequence"/>
</dbReference>
<evidence type="ECO:0000313" key="13">
    <source>
        <dbReference type="EMBL" id="EEX71080.1"/>
    </source>
</evidence>
<feature type="binding site" evidence="11">
    <location>
        <position position="302"/>
    </location>
    <ligand>
        <name>Mg(2+)</name>
        <dbReference type="ChEBI" id="CHEBI:18420"/>
    </ligand>
</feature>
<evidence type="ECO:0000313" key="14">
    <source>
        <dbReference type="Proteomes" id="UP000003460"/>
    </source>
</evidence>
<protein>
    <recommendedName>
        <fullName evidence="2 10">FAD:protein FMN transferase</fullName>
        <ecNumber evidence="1 10">2.7.1.180</ecNumber>
    </recommendedName>
    <alternativeName>
        <fullName evidence="8 10">Flavin transferase</fullName>
    </alternativeName>
</protein>
<dbReference type="OrthoDB" id="9778595at2"/>
<dbReference type="AlphaFoldDB" id="C9LHW4"/>
<comment type="caution">
    <text evidence="13">The sequence shown here is derived from an EMBL/GenBank/DDBJ whole genome shotgun (WGS) entry which is preliminary data.</text>
</comment>
<dbReference type="EMBL" id="ACIJ02000022">
    <property type="protein sequence ID" value="EEX71080.1"/>
    <property type="molecule type" value="Genomic_DNA"/>
</dbReference>
<dbReference type="RefSeq" id="WP_006255599.1">
    <property type="nucleotide sequence ID" value="NZ_GG700643.1"/>
</dbReference>
<dbReference type="GO" id="GO:0046872">
    <property type="term" value="F:metal ion binding"/>
    <property type="evidence" value="ECO:0007669"/>
    <property type="project" value="UniProtKB-UniRule"/>
</dbReference>
<sequence length="352" mass="39768">MEKHTTKDSITRRPQRRGWRTVLSVLFLAFLIAGTYFILRRSASYVMQEDSGSIFGTTYSIKYRYDKDLNKEILAELNKVDASLSMFNQQSTLAKINRNETTQTDDLLREVFIQGQQISKATNGAFDMTVGPLVNAWGFGFKQGIDVTDKQLDSLRAFVGYEKVKLVGDRLQKTDSRLMLDAGAIAKGYGVDRVARYLESKGIRDYMVEIGGEIRVKGKNAKTESWTIGIQRPQDGAVEDGSNLQTVLRLNDVSLATSGNYMNFYYKNGRKYAHTIDPRTGKPVQHSLLSASVLASDCAMADAYATSFMVMGLEQAKKLLEKQPRLKAYFIYEDQGEMKVWYSPELERLIVK</sequence>
<gene>
    <name evidence="13" type="ORF">GCWU000325_01818</name>
</gene>
<keyword evidence="4 10" id="KW-0808">Transferase</keyword>